<sequence length="170" mass="18718">MKTIYWSEFKNGEDTYQLAAADDKVCYIGGPKEGYAALERWAAKHYPGAVLIENHSDMQPFIQEFAAYFTGKKRVFEMPIEPKGTPFQQEVWEALLDIPYGETRTYADIAAQVGRPKAFRAVGTAIGANPLLVVVPCHRVIAKDGGLGGFSAGLDVKRALHQVEGIQVKS</sequence>
<evidence type="ECO:0000256" key="5">
    <source>
        <dbReference type="ARBA" id="ARBA00022679"/>
    </source>
</evidence>
<name>A0A0B5AMV8_9BACL</name>
<evidence type="ECO:0000313" key="10">
    <source>
        <dbReference type="EMBL" id="AJD89858.1"/>
    </source>
</evidence>
<dbReference type="InterPro" id="IPR036631">
    <property type="entry name" value="MGMT_N_sf"/>
</dbReference>
<keyword evidence="7" id="KW-0234">DNA repair</keyword>
<evidence type="ECO:0000256" key="4">
    <source>
        <dbReference type="ARBA" id="ARBA00022603"/>
    </source>
</evidence>
<dbReference type="InterPro" id="IPR036217">
    <property type="entry name" value="MethylDNA_cys_MeTrfase_DNAb"/>
</dbReference>
<accession>A0A0B5AMV8</accession>
<dbReference type="EC" id="2.1.1.63" evidence="3"/>
<dbReference type="CDD" id="cd06445">
    <property type="entry name" value="ATase"/>
    <property type="match status" value="1"/>
</dbReference>
<dbReference type="PANTHER" id="PTHR10815:SF12">
    <property type="entry name" value="METHYLATED-DNA--PROTEIN-CYSTEINE METHYLTRANSFERASE, INDUCIBLE"/>
    <property type="match status" value="1"/>
</dbReference>
<feature type="domain" description="Methylated-DNA-[protein]-cysteine S-methyltransferase DNA binding" evidence="9">
    <location>
        <begin position="86"/>
        <end position="166"/>
    </location>
</feature>
<reference evidence="10 11" key="1">
    <citation type="submission" date="2014-08" db="EMBL/GenBank/DDBJ databases">
        <title>Complete genome of a marine bacteria Jeotgalibacillus malaysiensis.</title>
        <authorList>
            <person name="Yaakop A.S."/>
            <person name="Chan K.-G."/>
            <person name="Goh K.M."/>
        </authorList>
    </citation>
    <scope>NUCLEOTIDE SEQUENCE [LARGE SCALE GENOMIC DNA]</scope>
    <source>
        <strain evidence="10 11">D5</strain>
    </source>
</reference>
<dbReference type="GO" id="GO:0032259">
    <property type="term" value="P:methylation"/>
    <property type="evidence" value="ECO:0007669"/>
    <property type="project" value="UniProtKB-KW"/>
</dbReference>
<dbReference type="KEGG" id="jeo:JMA_05410"/>
<evidence type="ECO:0000259" key="9">
    <source>
        <dbReference type="Pfam" id="PF01035"/>
    </source>
</evidence>
<evidence type="ECO:0000256" key="6">
    <source>
        <dbReference type="ARBA" id="ARBA00022763"/>
    </source>
</evidence>
<dbReference type="SUPFAM" id="SSF46767">
    <property type="entry name" value="Methylated DNA-protein cysteine methyltransferase, C-terminal domain"/>
    <property type="match status" value="1"/>
</dbReference>
<dbReference type="BioCyc" id="JESP1508404:G14D9-9758-MONOMER"/>
<evidence type="ECO:0000313" key="11">
    <source>
        <dbReference type="Proteomes" id="UP000031449"/>
    </source>
</evidence>
<dbReference type="Gene3D" id="1.10.10.10">
    <property type="entry name" value="Winged helix-like DNA-binding domain superfamily/Winged helix DNA-binding domain"/>
    <property type="match status" value="1"/>
</dbReference>
<dbReference type="EMBL" id="CP009416">
    <property type="protein sequence ID" value="AJD89858.1"/>
    <property type="molecule type" value="Genomic_DNA"/>
</dbReference>
<keyword evidence="5 10" id="KW-0808">Transferase</keyword>
<dbReference type="InterPro" id="IPR014048">
    <property type="entry name" value="MethylDNA_cys_MeTrfase_DNA-bd"/>
</dbReference>
<dbReference type="NCBIfam" id="TIGR00589">
    <property type="entry name" value="ogt"/>
    <property type="match status" value="1"/>
</dbReference>
<dbReference type="FunFam" id="1.10.10.10:FF:000214">
    <property type="entry name" value="Methylated-DNA--protein-cysteine methyltransferase"/>
    <property type="match status" value="1"/>
</dbReference>
<dbReference type="PROSITE" id="PS00374">
    <property type="entry name" value="MGMT"/>
    <property type="match status" value="1"/>
</dbReference>
<dbReference type="PANTHER" id="PTHR10815">
    <property type="entry name" value="METHYLATED-DNA--PROTEIN-CYSTEINE METHYLTRANSFERASE"/>
    <property type="match status" value="1"/>
</dbReference>
<gene>
    <name evidence="10" type="ORF">JMA_05410</name>
</gene>
<comment type="similarity">
    <text evidence="2">Belongs to the MGMT family.</text>
</comment>
<comment type="catalytic activity">
    <reaction evidence="8">
        <text>a 6-O-methyl-2'-deoxyguanosine in DNA + L-cysteinyl-[protein] = S-methyl-L-cysteinyl-[protein] + a 2'-deoxyguanosine in DNA</text>
        <dbReference type="Rhea" id="RHEA:24000"/>
        <dbReference type="Rhea" id="RHEA-COMP:10131"/>
        <dbReference type="Rhea" id="RHEA-COMP:10132"/>
        <dbReference type="Rhea" id="RHEA-COMP:11367"/>
        <dbReference type="Rhea" id="RHEA-COMP:11368"/>
        <dbReference type="ChEBI" id="CHEBI:29950"/>
        <dbReference type="ChEBI" id="CHEBI:82612"/>
        <dbReference type="ChEBI" id="CHEBI:85445"/>
        <dbReference type="ChEBI" id="CHEBI:85448"/>
        <dbReference type="EC" id="2.1.1.63"/>
    </reaction>
</comment>
<evidence type="ECO:0000256" key="3">
    <source>
        <dbReference type="ARBA" id="ARBA00011918"/>
    </source>
</evidence>
<keyword evidence="11" id="KW-1185">Reference proteome</keyword>
<dbReference type="OrthoDB" id="9802228at2"/>
<dbReference type="Pfam" id="PF01035">
    <property type="entry name" value="DNA_binding_1"/>
    <property type="match status" value="1"/>
</dbReference>
<keyword evidence="6" id="KW-0227">DNA damage</keyword>
<proteinExistence type="inferred from homology"/>
<evidence type="ECO:0000256" key="2">
    <source>
        <dbReference type="ARBA" id="ARBA00008711"/>
    </source>
</evidence>
<dbReference type="AlphaFoldDB" id="A0A0B5AMV8"/>
<dbReference type="GO" id="GO:0003908">
    <property type="term" value="F:methylated-DNA-[protein]-cysteine S-methyltransferase activity"/>
    <property type="evidence" value="ECO:0007669"/>
    <property type="project" value="UniProtKB-EC"/>
</dbReference>
<keyword evidence="4 10" id="KW-0489">Methyltransferase</keyword>
<dbReference type="InterPro" id="IPR001497">
    <property type="entry name" value="MethylDNA_cys_MeTrfase_AS"/>
</dbReference>
<evidence type="ECO:0000256" key="8">
    <source>
        <dbReference type="ARBA" id="ARBA00049348"/>
    </source>
</evidence>
<comment type="catalytic activity">
    <reaction evidence="1">
        <text>a 4-O-methyl-thymidine in DNA + L-cysteinyl-[protein] = a thymidine in DNA + S-methyl-L-cysteinyl-[protein]</text>
        <dbReference type="Rhea" id="RHEA:53428"/>
        <dbReference type="Rhea" id="RHEA-COMP:10131"/>
        <dbReference type="Rhea" id="RHEA-COMP:10132"/>
        <dbReference type="Rhea" id="RHEA-COMP:13555"/>
        <dbReference type="Rhea" id="RHEA-COMP:13556"/>
        <dbReference type="ChEBI" id="CHEBI:29950"/>
        <dbReference type="ChEBI" id="CHEBI:82612"/>
        <dbReference type="ChEBI" id="CHEBI:137386"/>
        <dbReference type="ChEBI" id="CHEBI:137387"/>
        <dbReference type="EC" id="2.1.1.63"/>
    </reaction>
</comment>
<organism evidence="10 11">
    <name type="scientific">Jeotgalibacillus malaysiensis</name>
    <dbReference type="NCBI Taxonomy" id="1508404"/>
    <lineage>
        <taxon>Bacteria</taxon>
        <taxon>Bacillati</taxon>
        <taxon>Bacillota</taxon>
        <taxon>Bacilli</taxon>
        <taxon>Bacillales</taxon>
        <taxon>Caryophanaceae</taxon>
        <taxon>Jeotgalibacillus</taxon>
    </lineage>
</organism>
<evidence type="ECO:0000256" key="7">
    <source>
        <dbReference type="ARBA" id="ARBA00023204"/>
    </source>
</evidence>
<dbReference type="STRING" id="1508404.JMA_05410"/>
<dbReference type="SUPFAM" id="SSF53155">
    <property type="entry name" value="Methylated DNA-protein cysteine methyltransferase domain"/>
    <property type="match status" value="1"/>
</dbReference>
<protein>
    <recommendedName>
        <fullName evidence="3">methylated-DNA--[protein]-cysteine S-methyltransferase</fullName>
        <ecNumber evidence="3">2.1.1.63</ecNumber>
    </recommendedName>
</protein>
<evidence type="ECO:0000256" key="1">
    <source>
        <dbReference type="ARBA" id="ARBA00001286"/>
    </source>
</evidence>
<dbReference type="HOGENOM" id="CLU_000445_52_2_9"/>
<dbReference type="GO" id="GO:0006281">
    <property type="term" value="P:DNA repair"/>
    <property type="evidence" value="ECO:0007669"/>
    <property type="project" value="UniProtKB-KW"/>
</dbReference>
<dbReference type="InterPro" id="IPR036388">
    <property type="entry name" value="WH-like_DNA-bd_sf"/>
</dbReference>
<dbReference type="Proteomes" id="UP000031449">
    <property type="component" value="Chromosome"/>
</dbReference>